<dbReference type="AlphaFoldDB" id="A0A0W8FAC8"/>
<dbReference type="EMBL" id="LNQE01001419">
    <property type="protein sequence ID" value="KUG17819.1"/>
    <property type="molecule type" value="Genomic_DNA"/>
</dbReference>
<feature type="region of interest" description="Disordered" evidence="1">
    <location>
        <begin position="1"/>
        <end position="20"/>
    </location>
</feature>
<reference evidence="2" key="1">
    <citation type="journal article" date="2015" name="Proc. Natl. Acad. Sci. U.S.A.">
        <title>Networks of energetic and metabolic interactions define dynamics in microbial communities.</title>
        <authorList>
            <person name="Embree M."/>
            <person name="Liu J.K."/>
            <person name="Al-Bassam M.M."/>
            <person name="Zengler K."/>
        </authorList>
    </citation>
    <scope>NUCLEOTIDE SEQUENCE</scope>
</reference>
<proteinExistence type="predicted"/>
<name>A0A0W8FAC8_9ZZZZ</name>
<gene>
    <name evidence="2" type="ORF">ASZ90_012462</name>
</gene>
<comment type="caution">
    <text evidence="2">The sequence shown here is derived from an EMBL/GenBank/DDBJ whole genome shotgun (WGS) entry which is preliminary data.</text>
</comment>
<organism evidence="2">
    <name type="scientific">hydrocarbon metagenome</name>
    <dbReference type="NCBI Taxonomy" id="938273"/>
    <lineage>
        <taxon>unclassified sequences</taxon>
        <taxon>metagenomes</taxon>
        <taxon>ecological metagenomes</taxon>
    </lineage>
</organism>
<protein>
    <submittedName>
        <fullName evidence="2">Uncharacterized protein</fullName>
    </submittedName>
</protein>
<sequence>MAIPTSAGATPGASLTPSPTMGHDIILLDVLNGQGLGTA</sequence>
<evidence type="ECO:0000313" key="2">
    <source>
        <dbReference type="EMBL" id="KUG17819.1"/>
    </source>
</evidence>
<accession>A0A0W8FAC8</accession>
<evidence type="ECO:0000256" key="1">
    <source>
        <dbReference type="SAM" id="MobiDB-lite"/>
    </source>
</evidence>